<comment type="caution">
    <text evidence="4">The sequence shown here is derived from an EMBL/GenBank/DDBJ whole genome shotgun (WGS) entry which is preliminary data.</text>
</comment>
<dbReference type="Proteomes" id="UP000605990">
    <property type="component" value="Unassembled WGS sequence"/>
</dbReference>
<dbReference type="SMART" id="SM00850">
    <property type="entry name" value="LytTR"/>
    <property type="match status" value="1"/>
</dbReference>
<dbReference type="InterPro" id="IPR001789">
    <property type="entry name" value="Sig_transdc_resp-reg_receiver"/>
</dbReference>
<dbReference type="PANTHER" id="PTHR37299:SF1">
    <property type="entry name" value="STAGE 0 SPORULATION PROTEIN A HOMOLOG"/>
    <property type="match status" value="1"/>
</dbReference>
<dbReference type="RefSeq" id="WP_166130777.1">
    <property type="nucleotide sequence ID" value="NZ_JAANOQ010000009.1"/>
</dbReference>
<keyword evidence="1" id="KW-0597">Phosphoprotein</keyword>
<feature type="domain" description="HTH LytTR-type" evidence="3">
    <location>
        <begin position="147"/>
        <end position="235"/>
    </location>
</feature>
<evidence type="ECO:0000256" key="1">
    <source>
        <dbReference type="PROSITE-ProRule" id="PRU00169"/>
    </source>
</evidence>
<dbReference type="PROSITE" id="PS50110">
    <property type="entry name" value="RESPONSE_REGULATORY"/>
    <property type="match status" value="1"/>
</dbReference>
<protein>
    <submittedName>
        <fullName evidence="4">Response regulator transcription factor</fullName>
    </submittedName>
</protein>
<name>A0ABR7J233_9FLAO</name>
<dbReference type="Pfam" id="PF00072">
    <property type="entry name" value="Response_reg"/>
    <property type="match status" value="1"/>
</dbReference>
<organism evidence="4 5">
    <name type="scientific">Flavobacterium bernardetii</name>
    <dbReference type="NCBI Taxonomy" id="2813823"/>
    <lineage>
        <taxon>Bacteria</taxon>
        <taxon>Pseudomonadati</taxon>
        <taxon>Bacteroidota</taxon>
        <taxon>Flavobacteriia</taxon>
        <taxon>Flavobacteriales</taxon>
        <taxon>Flavobacteriaceae</taxon>
        <taxon>Flavobacterium</taxon>
    </lineage>
</organism>
<reference evidence="4 5" key="1">
    <citation type="submission" date="2020-08" db="EMBL/GenBank/DDBJ databases">
        <title>Description of novel Flavobacterium F-408 isolate.</title>
        <authorList>
            <person name="Saticioglu I.B."/>
            <person name="Duman M."/>
            <person name="Altun S."/>
        </authorList>
    </citation>
    <scope>NUCLEOTIDE SEQUENCE [LARGE SCALE GENOMIC DNA]</scope>
    <source>
        <strain evidence="4 5">F-408</strain>
    </source>
</reference>
<dbReference type="PANTHER" id="PTHR37299">
    <property type="entry name" value="TRANSCRIPTIONAL REGULATOR-RELATED"/>
    <property type="match status" value="1"/>
</dbReference>
<sequence length="250" mass="29179">MKIKVIIVDDEMHARSFLRKFCERYHSDTIDVLEECSSVESAVRAIKRYQPDLIFLDIQMPDENGFELLKYFDKINFEIIFTTAYKEYAIQAIKKSALDYLVKPFGTEDFNIAISRYISKKNIKIDFDRFKLLTENINNQFVDKQRVVFPTKSGFEVIQANSIVYCKSDGSYSNIVTIDKEYFTSKSLKEISEVLMDTNFIRIHKSYLVNKNYIKSFKSDEYKLDLIIGESIPVSDTLFTKKKLIDAISS</sequence>
<evidence type="ECO:0000259" key="3">
    <source>
        <dbReference type="PROSITE" id="PS50930"/>
    </source>
</evidence>
<evidence type="ECO:0000313" key="5">
    <source>
        <dbReference type="Proteomes" id="UP000605990"/>
    </source>
</evidence>
<dbReference type="SUPFAM" id="SSF52172">
    <property type="entry name" value="CheY-like"/>
    <property type="match status" value="1"/>
</dbReference>
<feature type="modified residue" description="4-aspartylphosphate" evidence="1">
    <location>
        <position position="57"/>
    </location>
</feature>
<dbReference type="PROSITE" id="PS50930">
    <property type="entry name" value="HTH_LYTTR"/>
    <property type="match status" value="1"/>
</dbReference>
<dbReference type="SMART" id="SM00448">
    <property type="entry name" value="REC"/>
    <property type="match status" value="1"/>
</dbReference>
<gene>
    <name evidence="4" type="ORF">H8R27_14415</name>
</gene>
<evidence type="ECO:0000259" key="2">
    <source>
        <dbReference type="PROSITE" id="PS50110"/>
    </source>
</evidence>
<feature type="domain" description="Response regulatory" evidence="2">
    <location>
        <begin position="4"/>
        <end position="118"/>
    </location>
</feature>
<dbReference type="Gene3D" id="3.40.50.2300">
    <property type="match status" value="1"/>
</dbReference>
<dbReference type="Gene3D" id="2.40.50.1020">
    <property type="entry name" value="LytTr DNA-binding domain"/>
    <property type="match status" value="1"/>
</dbReference>
<dbReference type="InterPro" id="IPR046947">
    <property type="entry name" value="LytR-like"/>
</dbReference>
<proteinExistence type="predicted"/>
<keyword evidence="5" id="KW-1185">Reference proteome</keyword>
<dbReference type="InterPro" id="IPR007492">
    <property type="entry name" value="LytTR_DNA-bd_dom"/>
</dbReference>
<dbReference type="InterPro" id="IPR011006">
    <property type="entry name" value="CheY-like_superfamily"/>
</dbReference>
<evidence type="ECO:0000313" key="4">
    <source>
        <dbReference type="EMBL" id="MBC5836083.1"/>
    </source>
</evidence>
<accession>A0ABR7J233</accession>
<dbReference type="Pfam" id="PF04397">
    <property type="entry name" value="LytTR"/>
    <property type="match status" value="1"/>
</dbReference>
<dbReference type="EMBL" id="JACRUN010000010">
    <property type="protein sequence ID" value="MBC5836083.1"/>
    <property type="molecule type" value="Genomic_DNA"/>
</dbReference>